<dbReference type="Proteomes" id="UP001518990">
    <property type="component" value="Unassembled WGS sequence"/>
</dbReference>
<sequence length="52" mass="5842">MTELKIELPDEIAESLEEKATAMGTTADQLVSIVLTDVVAEMPETDNDWQYR</sequence>
<evidence type="ECO:0000313" key="1">
    <source>
        <dbReference type="EMBL" id="MBO1073157.1"/>
    </source>
</evidence>
<reference evidence="1 2" key="1">
    <citation type="submission" date="2020-09" db="EMBL/GenBank/DDBJ databases">
        <title>Roseomonas.</title>
        <authorList>
            <person name="Zhu W."/>
        </authorList>
    </citation>
    <scope>NUCLEOTIDE SEQUENCE [LARGE SCALE GENOMIC DNA]</scope>
    <source>
        <strain evidence="1 2">1311</strain>
    </source>
</reference>
<comment type="caution">
    <text evidence="1">The sequence shown here is derived from an EMBL/GenBank/DDBJ whole genome shotgun (WGS) entry which is preliminary data.</text>
</comment>
<dbReference type="EMBL" id="JACTNF010000001">
    <property type="protein sequence ID" value="MBO1073157.1"/>
    <property type="molecule type" value="Genomic_DNA"/>
</dbReference>
<accession>A0ABS3K824</accession>
<dbReference type="RefSeq" id="WP_207444778.1">
    <property type="nucleotide sequence ID" value="NZ_CP061091.1"/>
</dbReference>
<gene>
    <name evidence="1" type="ORF">IAI60_00890</name>
</gene>
<proteinExistence type="predicted"/>
<name>A0ABS3K824_9PROT</name>
<protein>
    <submittedName>
        <fullName evidence="1">Uncharacterized protein</fullName>
    </submittedName>
</protein>
<keyword evidence="2" id="KW-1185">Reference proteome</keyword>
<organism evidence="1 2">
    <name type="scientific">Roseomonas marmotae</name>
    <dbReference type="NCBI Taxonomy" id="2768161"/>
    <lineage>
        <taxon>Bacteria</taxon>
        <taxon>Pseudomonadati</taxon>
        <taxon>Pseudomonadota</taxon>
        <taxon>Alphaproteobacteria</taxon>
        <taxon>Acetobacterales</taxon>
        <taxon>Roseomonadaceae</taxon>
        <taxon>Roseomonas</taxon>
    </lineage>
</organism>
<evidence type="ECO:0000313" key="2">
    <source>
        <dbReference type="Proteomes" id="UP001518990"/>
    </source>
</evidence>